<dbReference type="Proteomes" id="UP000065533">
    <property type="component" value="Chromosome"/>
</dbReference>
<dbReference type="Gene3D" id="3.90.1200.10">
    <property type="match status" value="1"/>
</dbReference>
<dbReference type="Pfam" id="PF01636">
    <property type="entry name" value="APH"/>
    <property type="match status" value="1"/>
</dbReference>
<keyword evidence="3" id="KW-1185">Reference proteome</keyword>
<dbReference type="InterPro" id="IPR011009">
    <property type="entry name" value="Kinase-like_dom_sf"/>
</dbReference>
<evidence type="ECO:0000313" key="2">
    <source>
        <dbReference type="EMBL" id="ALS78764.1"/>
    </source>
</evidence>
<feature type="domain" description="Aminoglycoside phosphotransferase" evidence="1">
    <location>
        <begin position="26"/>
        <end position="233"/>
    </location>
</feature>
<gene>
    <name evidence="2" type="ORF">AUO94_08895</name>
</gene>
<reference evidence="2" key="1">
    <citation type="submission" date="2016-01" db="EMBL/GenBank/DDBJ databases">
        <title>Complete genome of Planococcus kocurri type strain.</title>
        <authorList>
            <person name="See-Too W.S."/>
        </authorList>
    </citation>
    <scope>NUCLEOTIDE SEQUENCE [LARGE SCALE GENOMIC DNA]</scope>
    <source>
        <strain evidence="2">ATCC 43650</strain>
    </source>
</reference>
<sequence length="309" mass="35977">MKAKTIAKNFGFELEEEPISIYPFSPVYRLKRPEGDFIVKKTQHPIQKANRLMKYTKTINKQGIEVIIPAKISVENPRTFDEETYVVYPFIHGESYVGKDWEIQEAGRLLGRIHALSPVNNEFELDIYNVFDFTEEEVTESFQHIVQNAAPHGITINPKLEVRLLQAVRQQAELKQADLISVATPHDFKANNLVYTPKPYLIDPDNAGWIPRIFDLALVLLLFHNELVSAPDRPFTKQQWHLFLLGYGEFVILSQVEKANWLKALKHVFLDEVMWLMADVEEDWQNSVQRTLFENLIQLFLDFEEYSLT</sequence>
<protein>
    <submittedName>
        <fullName evidence="2">Serine kinase</fullName>
    </submittedName>
</protein>
<keyword evidence="2" id="KW-0808">Transferase</keyword>
<dbReference type="EMBL" id="CP013661">
    <property type="protein sequence ID" value="ALS78764.1"/>
    <property type="molecule type" value="Genomic_DNA"/>
</dbReference>
<dbReference type="GO" id="GO:0016301">
    <property type="term" value="F:kinase activity"/>
    <property type="evidence" value="ECO:0007669"/>
    <property type="project" value="UniProtKB-KW"/>
</dbReference>
<evidence type="ECO:0000259" key="1">
    <source>
        <dbReference type="Pfam" id="PF01636"/>
    </source>
</evidence>
<name>A0ABM5WWP4_9BACL</name>
<evidence type="ECO:0000313" key="3">
    <source>
        <dbReference type="Proteomes" id="UP000065533"/>
    </source>
</evidence>
<dbReference type="InterPro" id="IPR002575">
    <property type="entry name" value="Aminoglycoside_PTrfase"/>
</dbReference>
<dbReference type="SUPFAM" id="SSF56112">
    <property type="entry name" value="Protein kinase-like (PK-like)"/>
    <property type="match status" value="1"/>
</dbReference>
<organism evidence="2 3">
    <name type="scientific">Planococcus kocurii</name>
    <dbReference type="NCBI Taxonomy" id="1374"/>
    <lineage>
        <taxon>Bacteria</taxon>
        <taxon>Bacillati</taxon>
        <taxon>Bacillota</taxon>
        <taxon>Bacilli</taxon>
        <taxon>Bacillales</taxon>
        <taxon>Caryophanaceae</taxon>
        <taxon>Planococcus</taxon>
    </lineage>
</organism>
<dbReference type="RefSeq" id="WP_058385423.1">
    <property type="nucleotide sequence ID" value="NZ_CP013661.2"/>
</dbReference>
<keyword evidence="2" id="KW-0418">Kinase</keyword>
<accession>A0ABM5WWP4</accession>
<proteinExistence type="predicted"/>